<proteinExistence type="predicted"/>
<gene>
    <name evidence="1" type="ORF">KVV02_000777</name>
</gene>
<organism evidence="1 2">
    <name type="scientific">Mortierella alpina</name>
    <name type="common">Oleaginous fungus</name>
    <name type="synonym">Mortierella renispora</name>
    <dbReference type="NCBI Taxonomy" id="64518"/>
    <lineage>
        <taxon>Eukaryota</taxon>
        <taxon>Fungi</taxon>
        <taxon>Fungi incertae sedis</taxon>
        <taxon>Mucoromycota</taxon>
        <taxon>Mortierellomycotina</taxon>
        <taxon>Mortierellomycetes</taxon>
        <taxon>Mortierellales</taxon>
        <taxon>Mortierellaceae</taxon>
        <taxon>Mortierella</taxon>
    </lineage>
</organism>
<protein>
    <submittedName>
        <fullName evidence="1">Uncharacterized protein</fullName>
    </submittedName>
</protein>
<accession>A0A9P8ABB1</accession>
<dbReference type="EMBL" id="JAIFTL010000027">
    <property type="protein sequence ID" value="KAG9326066.1"/>
    <property type="molecule type" value="Genomic_DNA"/>
</dbReference>
<evidence type="ECO:0000313" key="2">
    <source>
        <dbReference type="Proteomes" id="UP000717515"/>
    </source>
</evidence>
<evidence type="ECO:0000313" key="1">
    <source>
        <dbReference type="EMBL" id="KAG9326066.1"/>
    </source>
</evidence>
<dbReference type="Proteomes" id="UP000717515">
    <property type="component" value="Unassembled WGS sequence"/>
</dbReference>
<reference evidence="1" key="1">
    <citation type="submission" date="2021-07" db="EMBL/GenBank/DDBJ databases">
        <title>Draft genome of Mortierella alpina, strain LL118, isolated from an aspen leaf litter sample.</title>
        <authorList>
            <person name="Yang S."/>
            <person name="Vinatzer B.A."/>
        </authorList>
    </citation>
    <scope>NUCLEOTIDE SEQUENCE</scope>
    <source>
        <strain evidence="1">LL118</strain>
    </source>
</reference>
<comment type="caution">
    <text evidence="1">The sequence shown here is derived from an EMBL/GenBank/DDBJ whole genome shotgun (WGS) entry which is preliminary data.</text>
</comment>
<name>A0A9P8ABB1_MORAP</name>
<dbReference type="AlphaFoldDB" id="A0A9P8ABB1"/>
<sequence length="72" mass="8370">MHPTLWERIVRHAVFNYLPESARTMHLVKELSYRPQATFLPRVSNHGTSEVLPQKPSWRYAKLQQKDAAAAI</sequence>